<dbReference type="InterPro" id="IPR050093">
    <property type="entry name" value="ABC_SmlMolc_Importer"/>
</dbReference>
<feature type="domain" description="ABC transporter" evidence="5">
    <location>
        <begin position="4"/>
        <end position="219"/>
    </location>
</feature>
<keyword evidence="1" id="KW-0813">Transport</keyword>
<dbReference type="PANTHER" id="PTHR42781:SF4">
    <property type="entry name" value="SPERMIDINE_PUTRESCINE IMPORT ATP-BINDING PROTEIN POTA"/>
    <property type="match status" value="1"/>
</dbReference>
<evidence type="ECO:0000313" key="7">
    <source>
        <dbReference type="Proteomes" id="UP000199169"/>
    </source>
</evidence>
<keyword evidence="2" id="KW-1003">Cell membrane</keyword>
<evidence type="ECO:0000313" key="6">
    <source>
        <dbReference type="EMBL" id="SBT05854.1"/>
    </source>
</evidence>
<dbReference type="InterPro" id="IPR003439">
    <property type="entry name" value="ABC_transporter-like_ATP-bd"/>
</dbReference>
<dbReference type="RefSeq" id="WP_186406813.1">
    <property type="nucleotide sequence ID" value="NZ_FLQX01000102.1"/>
</dbReference>
<dbReference type="Pfam" id="PF00005">
    <property type="entry name" value="ABC_tran"/>
    <property type="match status" value="1"/>
</dbReference>
<dbReference type="PROSITE" id="PS50893">
    <property type="entry name" value="ABC_TRANSPORTER_2"/>
    <property type="match status" value="1"/>
</dbReference>
<sequence>MSLLTVTALSKSFGERRLLSIDTLALDSGQSYVLTGENGSGKSTLLRILAGLEAPDRGCGRYGERPFDWHPYPGWLRRQIIYVHQHPYLFHTSVAENIAYGLRARGVDRGERERLVAAAIAWARLAHLLGTPPQKLSGGERQRVALARAWVLAPQVLLLDEPTANLDAESRLQTIDLLRGFVAAQTTAVIACHDRDVIELPDMQRLQVVDRQIRLAPEPRCG</sequence>
<dbReference type="STRING" id="1860102.ACCAA_270097"/>
<organism evidence="6 7">
    <name type="scientific">Candidatus Accumulibacter aalborgensis</name>
    <dbReference type="NCBI Taxonomy" id="1860102"/>
    <lineage>
        <taxon>Bacteria</taxon>
        <taxon>Pseudomonadati</taxon>
        <taxon>Pseudomonadota</taxon>
        <taxon>Betaproteobacteria</taxon>
        <taxon>Candidatus Accumulibacter</taxon>
    </lineage>
</organism>
<evidence type="ECO:0000256" key="2">
    <source>
        <dbReference type="ARBA" id="ARBA00022475"/>
    </source>
</evidence>
<dbReference type="AlphaFoldDB" id="A0A1A8XL08"/>
<reference evidence="6 7" key="1">
    <citation type="submission" date="2016-06" db="EMBL/GenBank/DDBJ databases">
        <authorList>
            <person name="Kjaerup R.B."/>
            <person name="Dalgaard T.S."/>
            <person name="Juul-Madsen H.R."/>
        </authorList>
    </citation>
    <scope>NUCLEOTIDE SEQUENCE [LARGE SCALE GENOMIC DNA]</scope>
    <source>
        <strain evidence="6">3</strain>
    </source>
</reference>
<dbReference type="SUPFAM" id="SSF52540">
    <property type="entry name" value="P-loop containing nucleoside triphosphate hydrolases"/>
    <property type="match status" value="1"/>
</dbReference>
<dbReference type="Gene3D" id="3.40.50.300">
    <property type="entry name" value="P-loop containing nucleotide triphosphate hydrolases"/>
    <property type="match status" value="1"/>
</dbReference>
<dbReference type="PROSITE" id="PS00211">
    <property type="entry name" value="ABC_TRANSPORTER_1"/>
    <property type="match status" value="1"/>
</dbReference>
<keyword evidence="7" id="KW-1185">Reference proteome</keyword>
<dbReference type="InterPro" id="IPR027417">
    <property type="entry name" value="P-loop_NTPase"/>
</dbReference>
<keyword evidence="3" id="KW-0547">Nucleotide-binding</keyword>
<accession>A0A1A8XL08</accession>
<dbReference type="GO" id="GO:0005524">
    <property type="term" value="F:ATP binding"/>
    <property type="evidence" value="ECO:0007669"/>
    <property type="project" value="UniProtKB-KW"/>
</dbReference>
<keyword evidence="4" id="KW-0067">ATP-binding</keyword>
<proteinExistence type="predicted"/>
<dbReference type="PANTHER" id="PTHR42781">
    <property type="entry name" value="SPERMIDINE/PUTRESCINE IMPORT ATP-BINDING PROTEIN POTA"/>
    <property type="match status" value="1"/>
</dbReference>
<evidence type="ECO:0000259" key="5">
    <source>
        <dbReference type="PROSITE" id="PS50893"/>
    </source>
</evidence>
<dbReference type="SMART" id="SM00382">
    <property type="entry name" value="AAA"/>
    <property type="match status" value="1"/>
</dbReference>
<evidence type="ECO:0000256" key="4">
    <source>
        <dbReference type="ARBA" id="ARBA00022840"/>
    </source>
</evidence>
<protein>
    <submittedName>
        <fullName evidence="6">ABC transporter related</fullName>
    </submittedName>
</protein>
<dbReference type="EMBL" id="FLQX01000102">
    <property type="protein sequence ID" value="SBT05854.1"/>
    <property type="molecule type" value="Genomic_DNA"/>
</dbReference>
<evidence type="ECO:0000256" key="1">
    <source>
        <dbReference type="ARBA" id="ARBA00022448"/>
    </source>
</evidence>
<dbReference type="InterPro" id="IPR003593">
    <property type="entry name" value="AAA+_ATPase"/>
</dbReference>
<keyword evidence="2" id="KW-0472">Membrane</keyword>
<evidence type="ECO:0000256" key="3">
    <source>
        <dbReference type="ARBA" id="ARBA00022741"/>
    </source>
</evidence>
<gene>
    <name evidence="6" type="ORF">ACCAA_270097</name>
</gene>
<dbReference type="GO" id="GO:0016887">
    <property type="term" value="F:ATP hydrolysis activity"/>
    <property type="evidence" value="ECO:0007669"/>
    <property type="project" value="InterPro"/>
</dbReference>
<name>A0A1A8XL08_9PROT</name>
<dbReference type="Proteomes" id="UP000199169">
    <property type="component" value="Unassembled WGS sequence"/>
</dbReference>
<dbReference type="InterPro" id="IPR017871">
    <property type="entry name" value="ABC_transporter-like_CS"/>
</dbReference>